<dbReference type="AlphaFoldDB" id="A0A4S8M065"/>
<keyword evidence="3" id="KW-1185">Reference proteome</keyword>
<dbReference type="OrthoDB" id="2855464at2759"/>
<organism evidence="2 3">
    <name type="scientific">Dendrothele bispora (strain CBS 962.96)</name>
    <dbReference type="NCBI Taxonomy" id="1314807"/>
    <lineage>
        <taxon>Eukaryota</taxon>
        <taxon>Fungi</taxon>
        <taxon>Dikarya</taxon>
        <taxon>Basidiomycota</taxon>
        <taxon>Agaricomycotina</taxon>
        <taxon>Agaricomycetes</taxon>
        <taxon>Agaricomycetidae</taxon>
        <taxon>Agaricales</taxon>
        <taxon>Agaricales incertae sedis</taxon>
        <taxon>Dendrothele</taxon>
    </lineage>
</organism>
<dbReference type="Proteomes" id="UP000297245">
    <property type="component" value="Unassembled WGS sequence"/>
</dbReference>
<sequence length="208" mass="22679">MDENSNAVLPPRIRRICSKPNKQAERSTAQSESHWHATLQKAPTQDIEDAMKIGKHDQVHQDNISESISARPSSIHVNSTQAVNDLQTVSFESSHISPSTPPTVTPVPAYTSLPGSSASTSSLGLKTPSANVTNNTSSSFDYRTGLTHAECLRYDVMAKDPRIAKFTKETVECKGCGSKLQMEKGGKYYIGNFIKHARNCPGIPNVPR</sequence>
<protein>
    <submittedName>
        <fullName evidence="2">Uncharacterized protein</fullName>
    </submittedName>
</protein>
<accession>A0A4S8M065</accession>
<proteinExistence type="predicted"/>
<feature type="region of interest" description="Disordered" evidence="1">
    <location>
        <begin position="1"/>
        <end position="42"/>
    </location>
</feature>
<reference evidence="2 3" key="1">
    <citation type="journal article" date="2019" name="Nat. Ecol. Evol.">
        <title>Megaphylogeny resolves global patterns of mushroom evolution.</title>
        <authorList>
            <person name="Varga T."/>
            <person name="Krizsan K."/>
            <person name="Foldi C."/>
            <person name="Dima B."/>
            <person name="Sanchez-Garcia M."/>
            <person name="Sanchez-Ramirez S."/>
            <person name="Szollosi G.J."/>
            <person name="Szarkandi J.G."/>
            <person name="Papp V."/>
            <person name="Albert L."/>
            <person name="Andreopoulos W."/>
            <person name="Angelini C."/>
            <person name="Antonin V."/>
            <person name="Barry K.W."/>
            <person name="Bougher N.L."/>
            <person name="Buchanan P."/>
            <person name="Buyck B."/>
            <person name="Bense V."/>
            <person name="Catcheside P."/>
            <person name="Chovatia M."/>
            <person name="Cooper J."/>
            <person name="Damon W."/>
            <person name="Desjardin D."/>
            <person name="Finy P."/>
            <person name="Geml J."/>
            <person name="Haridas S."/>
            <person name="Hughes K."/>
            <person name="Justo A."/>
            <person name="Karasinski D."/>
            <person name="Kautmanova I."/>
            <person name="Kiss B."/>
            <person name="Kocsube S."/>
            <person name="Kotiranta H."/>
            <person name="LaButti K.M."/>
            <person name="Lechner B.E."/>
            <person name="Liimatainen K."/>
            <person name="Lipzen A."/>
            <person name="Lukacs Z."/>
            <person name="Mihaltcheva S."/>
            <person name="Morgado L.N."/>
            <person name="Niskanen T."/>
            <person name="Noordeloos M.E."/>
            <person name="Ohm R.A."/>
            <person name="Ortiz-Santana B."/>
            <person name="Ovrebo C."/>
            <person name="Racz N."/>
            <person name="Riley R."/>
            <person name="Savchenko A."/>
            <person name="Shiryaev A."/>
            <person name="Soop K."/>
            <person name="Spirin V."/>
            <person name="Szebenyi C."/>
            <person name="Tomsovsky M."/>
            <person name="Tulloss R.E."/>
            <person name="Uehling J."/>
            <person name="Grigoriev I.V."/>
            <person name="Vagvolgyi C."/>
            <person name="Papp T."/>
            <person name="Martin F.M."/>
            <person name="Miettinen O."/>
            <person name="Hibbett D.S."/>
            <person name="Nagy L.G."/>
        </authorList>
    </citation>
    <scope>NUCLEOTIDE SEQUENCE [LARGE SCALE GENOMIC DNA]</scope>
    <source>
        <strain evidence="2 3">CBS 962.96</strain>
    </source>
</reference>
<name>A0A4S8M065_DENBC</name>
<gene>
    <name evidence="2" type="ORF">K435DRAFT_860032</name>
</gene>
<evidence type="ECO:0000313" key="2">
    <source>
        <dbReference type="EMBL" id="THU94953.1"/>
    </source>
</evidence>
<evidence type="ECO:0000256" key="1">
    <source>
        <dbReference type="SAM" id="MobiDB-lite"/>
    </source>
</evidence>
<evidence type="ECO:0000313" key="3">
    <source>
        <dbReference type="Proteomes" id="UP000297245"/>
    </source>
</evidence>
<dbReference type="EMBL" id="ML179212">
    <property type="protein sequence ID" value="THU94953.1"/>
    <property type="molecule type" value="Genomic_DNA"/>
</dbReference>